<protein>
    <recommendedName>
        <fullName evidence="1">F-box domain-containing protein</fullName>
    </recommendedName>
</protein>
<dbReference type="PROSITE" id="PS50181">
    <property type="entry name" value="FBOX"/>
    <property type="match status" value="1"/>
</dbReference>
<dbReference type="InterPro" id="IPR017451">
    <property type="entry name" value="F-box-assoc_interact_dom"/>
</dbReference>
<dbReference type="AlphaFoldDB" id="A0A068TUW4"/>
<dbReference type="InParanoid" id="A0A068TUW4"/>
<proteinExistence type="predicted"/>
<dbReference type="OrthoDB" id="1867629at2759"/>
<dbReference type="Pfam" id="PF00646">
    <property type="entry name" value="F-box"/>
    <property type="match status" value="1"/>
</dbReference>
<reference evidence="3" key="1">
    <citation type="journal article" date="2014" name="Science">
        <title>The coffee genome provides insight into the convergent evolution of caffeine biosynthesis.</title>
        <authorList>
            <person name="Denoeud F."/>
            <person name="Carretero-Paulet L."/>
            <person name="Dereeper A."/>
            <person name="Droc G."/>
            <person name="Guyot R."/>
            <person name="Pietrella M."/>
            <person name="Zheng C."/>
            <person name="Alberti A."/>
            <person name="Anthony F."/>
            <person name="Aprea G."/>
            <person name="Aury J.M."/>
            <person name="Bento P."/>
            <person name="Bernard M."/>
            <person name="Bocs S."/>
            <person name="Campa C."/>
            <person name="Cenci A."/>
            <person name="Combes M.C."/>
            <person name="Crouzillat D."/>
            <person name="Da Silva C."/>
            <person name="Daddiego L."/>
            <person name="De Bellis F."/>
            <person name="Dussert S."/>
            <person name="Garsmeur O."/>
            <person name="Gayraud T."/>
            <person name="Guignon V."/>
            <person name="Jahn K."/>
            <person name="Jamilloux V."/>
            <person name="Joet T."/>
            <person name="Labadie K."/>
            <person name="Lan T."/>
            <person name="Leclercq J."/>
            <person name="Lepelley M."/>
            <person name="Leroy T."/>
            <person name="Li L.T."/>
            <person name="Librado P."/>
            <person name="Lopez L."/>
            <person name="Munoz A."/>
            <person name="Noel B."/>
            <person name="Pallavicini A."/>
            <person name="Perrotta G."/>
            <person name="Poncet V."/>
            <person name="Pot D."/>
            <person name="Priyono X."/>
            <person name="Rigoreau M."/>
            <person name="Rouard M."/>
            <person name="Rozas J."/>
            <person name="Tranchant-Dubreuil C."/>
            <person name="VanBuren R."/>
            <person name="Zhang Q."/>
            <person name="Andrade A.C."/>
            <person name="Argout X."/>
            <person name="Bertrand B."/>
            <person name="de Kochko A."/>
            <person name="Graziosi G."/>
            <person name="Henry R.J."/>
            <person name="Jayarama X."/>
            <person name="Ming R."/>
            <person name="Nagai C."/>
            <person name="Rounsley S."/>
            <person name="Sankoff D."/>
            <person name="Giuliano G."/>
            <person name="Albert V.A."/>
            <person name="Wincker P."/>
            <person name="Lashermes P."/>
        </authorList>
    </citation>
    <scope>NUCLEOTIDE SEQUENCE [LARGE SCALE GENOMIC DNA]</scope>
    <source>
        <strain evidence="3">cv. DH200-94</strain>
    </source>
</reference>
<dbReference type="NCBIfam" id="TIGR01640">
    <property type="entry name" value="F_box_assoc_1"/>
    <property type="match status" value="1"/>
</dbReference>
<evidence type="ECO:0000313" key="3">
    <source>
        <dbReference type="Proteomes" id="UP000295252"/>
    </source>
</evidence>
<dbReference type="InterPro" id="IPR006527">
    <property type="entry name" value="F-box-assoc_dom_typ1"/>
</dbReference>
<dbReference type="Proteomes" id="UP000295252">
    <property type="component" value="Chromosome IV"/>
</dbReference>
<dbReference type="OMA" id="WRPCTGR"/>
<dbReference type="InterPro" id="IPR015915">
    <property type="entry name" value="Kelch-typ_b-propeller"/>
</dbReference>
<dbReference type="InterPro" id="IPR001810">
    <property type="entry name" value="F-box_dom"/>
</dbReference>
<dbReference type="Gene3D" id="1.20.1280.50">
    <property type="match status" value="1"/>
</dbReference>
<evidence type="ECO:0000313" key="2">
    <source>
        <dbReference type="EMBL" id="CDP00046.1"/>
    </source>
</evidence>
<evidence type="ECO:0000259" key="1">
    <source>
        <dbReference type="PROSITE" id="PS50181"/>
    </source>
</evidence>
<dbReference type="STRING" id="49390.A0A068TUW4"/>
<gene>
    <name evidence="2" type="ORF">GSCOC_T00029811001</name>
</gene>
<dbReference type="Pfam" id="PF07734">
    <property type="entry name" value="FBA_1"/>
    <property type="match status" value="1"/>
</dbReference>
<dbReference type="PhylomeDB" id="A0A068TUW4"/>
<organism evidence="2 3">
    <name type="scientific">Coffea canephora</name>
    <name type="common">Robusta coffee</name>
    <dbReference type="NCBI Taxonomy" id="49390"/>
    <lineage>
        <taxon>Eukaryota</taxon>
        <taxon>Viridiplantae</taxon>
        <taxon>Streptophyta</taxon>
        <taxon>Embryophyta</taxon>
        <taxon>Tracheophyta</taxon>
        <taxon>Spermatophyta</taxon>
        <taxon>Magnoliopsida</taxon>
        <taxon>eudicotyledons</taxon>
        <taxon>Gunneridae</taxon>
        <taxon>Pentapetalae</taxon>
        <taxon>asterids</taxon>
        <taxon>lamiids</taxon>
        <taxon>Gentianales</taxon>
        <taxon>Rubiaceae</taxon>
        <taxon>Ixoroideae</taxon>
        <taxon>Gardenieae complex</taxon>
        <taxon>Bertiereae - Coffeeae clade</taxon>
        <taxon>Coffeeae</taxon>
        <taxon>Coffea</taxon>
    </lineage>
</organism>
<dbReference type="SUPFAM" id="SSF117281">
    <property type="entry name" value="Kelch motif"/>
    <property type="match status" value="1"/>
</dbReference>
<feature type="domain" description="F-box" evidence="1">
    <location>
        <begin position="1"/>
        <end position="45"/>
    </location>
</feature>
<sequence length="371" mass="41997">MMDLPEELLTEILLHLPVKSLIPLRCVCKSWCALIRSPKFIAIHLSRAKNNERLLIRNVPLEIDETPPTFLSIHSNLESVRDAPPPDLQPLPFLHNGSSVQFVCHCNGLVYLNDVNDMYLFNPALREVRLLPPPPCNARPEDFICTEVYEGLGYDPTTNDYKVVILAEYASSLVDDYTLFKADIYSLSTDSWREIDSMFPTLARPRFCVLFNGRMHWSGFHRAARERAVLFSFHVSSEVVQEIGVPDALMVGALVPPRVDVLRESLALISAWFSGPGEDHIDVWIMDVYGVKESWTKIYSIGPGIGDPFSLVFWKNEPLIDSSFGQQLILCPLNASQQLQTFDVYGGQETFLDIIVYKESLISIKRTSDHP</sequence>
<name>A0A068TUW4_COFCA</name>
<dbReference type="InterPro" id="IPR050796">
    <property type="entry name" value="SCF_F-box_component"/>
</dbReference>
<dbReference type="EMBL" id="HG739088">
    <property type="protein sequence ID" value="CDP00046.1"/>
    <property type="molecule type" value="Genomic_DNA"/>
</dbReference>
<dbReference type="PANTHER" id="PTHR31672:SF13">
    <property type="entry name" value="F-BOX PROTEIN CPR30-LIKE"/>
    <property type="match status" value="1"/>
</dbReference>
<dbReference type="SMART" id="SM00256">
    <property type="entry name" value="FBOX"/>
    <property type="match status" value="1"/>
</dbReference>
<dbReference type="CDD" id="cd22157">
    <property type="entry name" value="F-box_AtFBW1-like"/>
    <property type="match status" value="1"/>
</dbReference>
<accession>A0A068TUW4</accession>
<dbReference type="InterPro" id="IPR036047">
    <property type="entry name" value="F-box-like_dom_sf"/>
</dbReference>
<dbReference type="Gramene" id="CDP00046">
    <property type="protein sequence ID" value="CDP00046"/>
    <property type="gene ID" value="GSCOC_T00029811001"/>
</dbReference>
<dbReference type="PANTHER" id="PTHR31672">
    <property type="entry name" value="BNACNNG10540D PROTEIN"/>
    <property type="match status" value="1"/>
</dbReference>
<dbReference type="SUPFAM" id="SSF81383">
    <property type="entry name" value="F-box domain"/>
    <property type="match status" value="1"/>
</dbReference>
<keyword evidence="3" id="KW-1185">Reference proteome</keyword>